<evidence type="ECO:0000313" key="2">
    <source>
        <dbReference type="EMBL" id="CAB5035207.1"/>
    </source>
</evidence>
<reference evidence="2" key="1">
    <citation type="submission" date="2020-05" db="EMBL/GenBank/DDBJ databases">
        <authorList>
            <person name="Chiriac C."/>
            <person name="Salcher M."/>
            <person name="Ghai R."/>
            <person name="Kavagutti S V."/>
        </authorList>
    </citation>
    <scope>NUCLEOTIDE SEQUENCE</scope>
</reference>
<feature type="compositionally biased region" description="Polar residues" evidence="1">
    <location>
        <begin position="43"/>
        <end position="54"/>
    </location>
</feature>
<dbReference type="EMBL" id="CAFBPZ010000010">
    <property type="protein sequence ID" value="CAB5035207.1"/>
    <property type="molecule type" value="Genomic_DNA"/>
</dbReference>
<sequence>MTTSPPVTEPVPHTVNGSVSSPMIDTPSDRKALSVVAIGRTRAPSSPSNETSPVANAATGGTKRMTVPAKPT</sequence>
<dbReference type="AlphaFoldDB" id="A0A6J7S243"/>
<accession>A0A6J7S243</accession>
<proteinExistence type="predicted"/>
<name>A0A6J7S243_9ZZZZ</name>
<organism evidence="2">
    <name type="scientific">freshwater metagenome</name>
    <dbReference type="NCBI Taxonomy" id="449393"/>
    <lineage>
        <taxon>unclassified sequences</taxon>
        <taxon>metagenomes</taxon>
        <taxon>ecological metagenomes</taxon>
    </lineage>
</organism>
<evidence type="ECO:0000256" key="1">
    <source>
        <dbReference type="SAM" id="MobiDB-lite"/>
    </source>
</evidence>
<feature type="region of interest" description="Disordered" evidence="1">
    <location>
        <begin position="1"/>
        <end position="72"/>
    </location>
</feature>
<gene>
    <name evidence="2" type="ORF">UFOPK4237_00275</name>
</gene>
<protein>
    <submittedName>
        <fullName evidence="2">Unannotated protein</fullName>
    </submittedName>
</protein>